<protein>
    <submittedName>
        <fullName evidence="2">Uncharacterized protein</fullName>
    </submittedName>
</protein>
<sequence>MKAVKLLKPYRHYNEGEIAGFGEHVNRQLVDAGVAEEYIERKAKGAAKNSPAGDVVAPTDADGGQAGHEIPAPDGQ</sequence>
<dbReference type="AlphaFoldDB" id="A0A6B2KPE2"/>
<name>A0A6B2KPE2_9NEIS</name>
<proteinExistence type="predicted"/>
<comment type="caution">
    <text evidence="2">The sequence shown here is derived from an EMBL/GenBank/DDBJ whole genome shotgun (WGS) entry which is preliminary data.</text>
</comment>
<evidence type="ECO:0000256" key="1">
    <source>
        <dbReference type="SAM" id="MobiDB-lite"/>
    </source>
</evidence>
<dbReference type="RefSeq" id="WP_163314937.1">
    <property type="nucleotide sequence ID" value="NZ_JAAGAA010000002.1"/>
</dbReference>
<keyword evidence="3" id="KW-1185">Reference proteome</keyword>
<feature type="region of interest" description="Disordered" evidence="1">
    <location>
        <begin position="43"/>
        <end position="76"/>
    </location>
</feature>
<gene>
    <name evidence="2" type="ORF">GZH52_02495</name>
</gene>
<accession>A0A6B2KPE2</accession>
<reference evidence="2 3" key="1">
    <citation type="submission" date="2020-02" db="EMBL/GenBank/DDBJ databases">
        <authorList>
            <person name="Yang Z."/>
        </authorList>
    </citation>
    <scope>NUCLEOTIDE SEQUENCE [LARGE SCALE GENOMIC DNA]</scope>
    <source>
        <strain evidence="2 3">HX-7-9</strain>
    </source>
</reference>
<evidence type="ECO:0000313" key="3">
    <source>
        <dbReference type="Proteomes" id="UP000482578"/>
    </source>
</evidence>
<dbReference type="EMBL" id="JAAGAA010000002">
    <property type="protein sequence ID" value="NDV11667.1"/>
    <property type="molecule type" value="Genomic_DNA"/>
</dbReference>
<evidence type="ECO:0000313" key="2">
    <source>
        <dbReference type="EMBL" id="NDV11667.1"/>
    </source>
</evidence>
<dbReference type="Proteomes" id="UP000482578">
    <property type="component" value="Unassembled WGS sequence"/>
</dbReference>
<organism evidence="2 3">
    <name type="scientific">Crenobacter caeni</name>
    <dbReference type="NCBI Taxonomy" id="2705474"/>
    <lineage>
        <taxon>Bacteria</taxon>
        <taxon>Pseudomonadati</taxon>
        <taxon>Pseudomonadota</taxon>
        <taxon>Betaproteobacteria</taxon>
        <taxon>Neisseriales</taxon>
        <taxon>Neisseriaceae</taxon>
        <taxon>Crenobacter</taxon>
    </lineage>
</organism>